<feature type="transmembrane region" description="Helical" evidence="1">
    <location>
        <begin position="40"/>
        <end position="60"/>
    </location>
</feature>
<gene>
    <name evidence="2" type="ORF">ED236_09715</name>
</gene>
<keyword evidence="3" id="KW-1185">Reference proteome</keyword>
<evidence type="ECO:0000313" key="3">
    <source>
        <dbReference type="Proteomes" id="UP000275137"/>
    </source>
</evidence>
<organism evidence="2 3">
    <name type="scientific">Pseudomethylobacillus aquaticus</name>
    <dbReference type="NCBI Taxonomy" id="2676064"/>
    <lineage>
        <taxon>Bacteria</taxon>
        <taxon>Pseudomonadati</taxon>
        <taxon>Pseudomonadota</taxon>
        <taxon>Betaproteobacteria</taxon>
        <taxon>Nitrosomonadales</taxon>
        <taxon>Methylophilaceae</taxon>
        <taxon>Pseudomethylobacillus</taxon>
    </lineage>
</organism>
<dbReference type="EMBL" id="RJVP01000005">
    <property type="protein sequence ID" value="ROH85460.1"/>
    <property type="molecule type" value="Genomic_DNA"/>
</dbReference>
<sequence>MMTTLLMALGLMLVLEGLMPLLAPQTWRQTFERMLTMNNGQLRFVGILSIVFGLLLLAVAN</sequence>
<comment type="caution">
    <text evidence="2">The sequence shown here is derived from an EMBL/GenBank/DDBJ whole genome shotgun (WGS) entry which is preliminary data.</text>
</comment>
<protein>
    <submittedName>
        <fullName evidence="2">DUF2065 domain-containing protein</fullName>
    </submittedName>
</protein>
<dbReference type="PANTHER" id="PTHR38602">
    <property type="entry name" value="INNER MEMBRANE PROTEIN-RELATED"/>
    <property type="match status" value="1"/>
</dbReference>
<name>A0A3N0UY63_9PROT</name>
<dbReference type="Proteomes" id="UP000275137">
    <property type="component" value="Unassembled WGS sequence"/>
</dbReference>
<keyword evidence="1" id="KW-1133">Transmembrane helix</keyword>
<keyword evidence="1" id="KW-0812">Transmembrane</keyword>
<dbReference type="RefSeq" id="WP_123237780.1">
    <property type="nucleotide sequence ID" value="NZ_RJVP01000005.1"/>
</dbReference>
<keyword evidence="1" id="KW-0472">Membrane</keyword>
<dbReference type="PANTHER" id="PTHR38602:SF1">
    <property type="entry name" value="INNER MEMBRANE PROTEIN"/>
    <property type="match status" value="1"/>
</dbReference>
<dbReference type="AlphaFoldDB" id="A0A3N0UY63"/>
<accession>A0A3N0UY63</accession>
<evidence type="ECO:0000313" key="2">
    <source>
        <dbReference type="EMBL" id="ROH85460.1"/>
    </source>
</evidence>
<dbReference type="Pfam" id="PF09838">
    <property type="entry name" value="DUF2065"/>
    <property type="match status" value="1"/>
</dbReference>
<dbReference type="InterPro" id="IPR019201">
    <property type="entry name" value="DUF2065"/>
</dbReference>
<reference evidence="2 3" key="1">
    <citation type="submission" date="2018-10" db="EMBL/GenBank/DDBJ databases">
        <authorList>
            <person name="Chen W.-M."/>
        </authorList>
    </citation>
    <scope>NUCLEOTIDE SEQUENCE [LARGE SCALE GENOMIC DNA]</scope>
    <source>
        <strain evidence="2 3">H-5</strain>
    </source>
</reference>
<proteinExistence type="predicted"/>
<evidence type="ECO:0000256" key="1">
    <source>
        <dbReference type="SAM" id="Phobius"/>
    </source>
</evidence>